<dbReference type="Pfam" id="PF00400">
    <property type="entry name" value="WD40"/>
    <property type="match status" value="6"/>
</dbReference>
<evidence type="ECO:0000256" key="2">
    <source>
        <dbReference type="ARBA" id="ARBA00022574"/>
    </source>
</evidence>
<feature type="repeat" description="WD" evidence="8">
    <location>
        <begin position="132"/>
        <end position="164"/>
    </location>
</feature>
<evidence type="ECO:0000256" key="7">
    <source>
        <dbReference type="ARBA" id="ARBA00026154"/>
    </source>
</evidence>
<protein>
    <recommendedName>
        <fullName evidence="7 9">Polyadenylation factor subunit 2</fullName>
    </recommendedName>
</protein>
<dbReference type="FunFam" id="2.130.10.10:FF:000069">
    <property type="entry name" value="WD repeat domain 33"/>
    <property type="match status" value="1"/>
</dbReference>
<evidence type="ECO:0000256" key="10">
    <source>
        <dbReference type="SAM" id="MobiDB-lite"/>
    </source>
</evidence>
<feature type="region of interest" description="Disordered" evidence="10">
    <location>
        <begin position="1"/>
        <end position="24"/>
    </location>
</feature>
<feature type="repeat" description="WD" evidence="8">
    <location>
        <begin position="357"/>
        <end position="389"/>
    </location>
</feature>
<organism evidence="11 12">
    <name type="scientific">Candidozyma haemuli</name>
    <dbReference type="NCBI Taxonomy" id="45357"/>
    <lineage>
        <taxon>Eukaryota</taxon>
        <taxon>Fungi</taxon>
        <taxon>Dikarya</taxon>
        <taxon>Ascomycota</taxon>
        <taxon>Saccharomycotina</taxon>
        <taxon>Pichiomycetes</taxon>
        <taxon>Metschnikowiaceae</taxon>
        <taxon>Candidozyma</taxon>
    </lineage>
</organism>
<keyword evidence="5 9" id="KW-0539">Nucleus</keyword>
<dbReference type="SUPFAM" id="SSF50978">
    <property type="entry name" value="WD40 repeat-like"/>
    <property type="match status" value="1"/>
</dbReference>
<dbReference type="InterPro" id="IPR001680">
    <property type="entry name" value="WD40_rpt"/>
</dbReference>
<keyword evidence="12" id="KW-1185">Reference proteome</keyword>
<sequence>MASRYQQNIDQQLQSQEKKGIHRRALDHGNSMGRYYLRKSMGDTEYSIGEVRPESSYLIDLLPALAYKGDRMRTNPAVLDVQSKFVHLSSNKAKHSINTVKWTPEGRRLVVASHSGEFTVWNGMTFNFETIMQAHDSAVLALKYSHDDEWLLSGDQEGLVKYWQPNFNNVNIVKAHTDAIRDIAFSPNDTKFLTCSDDSSAKIWNFNNGQEERTLTGHHWDIKCADWHPNLGLVVTGSKDNLIKLWDPRSAECVTTLHGFKNTVMKTKFQKVGTNRLLASVSRDRSCRVFDLRTMSDFVVIRDAEADLSSVEWHPVHAGLLTTGAYDGSMAHYILDKYISTDQDARGKGIDAVHRIPYAHEKAIHALEYHPLGHILCSAGNDRSARFWSRARPNDPRAFKDPPYTNDKNGAWYYSVNNNVNAVLEDTPAASIGGKYSRDSDVVPGLRNLTSSIPGLGES</sequence>
<comment type="subcellular location">
    <subcellularLocation>
        <location evidence="1 9">Nucleus</location>
    </subcellularLocation>
</comment>
<dbReference type="Proteomes" id="UP000244309">
    <property type="component" value="Unassembled WGS sequence"/>
</dbReference>
<keyword evidence="3 9" id="KW-0507">mRNA processing</keyword>
<feature type="repeat" description="WD" evidence="8">
    <location>
        <begin position="173"/>
        <end position="214"/>
    </location>
</feature>
<dbReference type="VEuPathDB" id="FungiDB:CXQ85_000665"/>
<dbReference type="GeneID" id="37005998"/>
<evidence type="ECO:0000313" key="11">
    <source>
        <dbReference type="EMBL" id="PVH21679.1"/>
    </source>
</evidence>
<comment type="caution">
    <text evidence="11">The sequence shown here is derived from an EMBL/GenBank/DDBJ whole genome shotgun (WGS) entry which is preliminary data.</text>
</comment>
<dbReference type="STRING" id="45357.A0A2V1AV60"/>
<dbReference type="GO" id="GO:0031124">
    <property type="term" value="P:mRNA 3'-end processing"/>
    <property type="evidence" value="ECO:0007669"/>
    <property type="project" value="UniProtKB-UniRule"/>
</dbReference>
<dbReference type="PROSITE" id="PS50294">
    <property type="entry name" value="WD_REPEATS_REGION"/>
    <property type="match status" value="4"/>
</dbReference>
<gene>
    <name evidence="11" type="ORF">CXQ85_000665</name>
</gene>
<feature type="compositionally biased region" description="Polar residues" evidence="10">
    <location>
        <begin position="1"/>
        <end position="15"/>
    </location>
</feature>
<dbReference type="EMBL" id="PKFO01000005">
    <property type="protein sequence ID" value="PVH21679.1"/>
    <property type="molecule type" value="Genomic_DNA"/>
</dbReference>
<evidence type="ECO:0000256" key="6">
    <source>
        <dbReference type="ARBA" id="ARBA00025498"/>
    </source>
</evidence>
<dbReference type="SMART" id="SM00320">
    <property type="entry name" value="WD40"/>
    <property type="match status" value="7"/>
</dbReference>
<accession>A0A2V1AV60</accession>
<dbReference type="PANTHER" id="PTHR22836:SF0">
    <property type="entry name" value="PRE-MRNA 3' END PROCESSING PROTEIN WDR33"/>
    <property type="match status" value="1"/>
</dbReference>
<evidence type="ECO:0000256" key="5">
    <source>
        <dbReference type="ARBA" id="ARBA00023242"/>
    </source>
</evidence>
<dbReference type="RefSeq" id="XP_025342619.1">
    <property type="nucleotide sequence ID" value="XM_025484404.1"/>
</dbReference>
<evidence type="ECO:0000256" key="1">
    <source>
        <dbReference type="ARBA" id="ARBA00004123"/>
    </source>
</evidence>
<evidence type="ECO:0000256" key="9">
    <source>
        <dbReference type="RuleBase" id="RU369034"/>
    </source>
</evidence>
<dbReference type="AlphaFoldDB" id="A0A2V1AV60"/>
<dbReference type="InterPro" id="IPR045245">
    <property type="entry name" value="Pfs2-like"/>
</dbReference>
<dbReference type="InterPro" id="IPR036322">
    <property type="entry name" value="WD40_repeat_dom_sf"/>
</dbReference>
<evidence type="ECO:0000256" key="8">
    <source>
        <dbReference type="PROSITE-ProRule" id="PRU00221"/>
    </source>
</evidence>
<name>A0A2V1AV60_9ASCO</name>
<keyword evidence="4" id="KW-0677">Repeat</keyword>
<comment type="function">
    <text evidence="6">Required for 3'-end cleavage and polyadenylation of pre-mRNAs. Also involved in chromosome segregation where it has a role in chromosome attachment to the mitotic spindle.</text>
</comment>
<dbReference type="InterPro" id="IPR015943">
    <property type="entry name" value="WD40/YVTN_repeat-like_dom_sf"/>
</dbReference>
<evidence type="ECO:0000256" key="4">
    <source>
        <dbReference type="ARBA" id="ARBA00022737"/>
    </source>
</evidence>
<dbReference type="OrthoDB" id="16717at2759"/>
<evidence type="ECO:0000313" key="12">
    <source>
        <dbReference type="Proteomes" id="UP000244309"/>
    </source>
</evidence>
<dbReference type="CDD" id="cd00200">
    <property type="entry name" value="WD40"/>
    <property type="match status" value="1"/>
</dbReference>
<dbReference type="PANTHER" id="PTHR22836">
    <property type="entry name" value="WD40 REPEAT PROTEIN"/>
    <property type="match status" value="1"/>
</dbReference>
<proteinExistence type="predicted"/>
<dbReference type="Gene3D" id="2.130.10.10">
    <property type="entry name" value="YVTN repeat-like/Quinoprotein amine dehydrogenase"/>
    <property type="match status" value="3"/>
</dbReference>
<evidence type="ECO:0000256" key="3">
    <source>
        <dbReference type="ARBA" id="ARBA00022664"/>
    </source>
</evidence>
<reference evidence="11 12" key="1">
    <citation type="submission" date="2017-12" db="EMBL/GenBank/DDBJ databases">
        <title>Genome Sequence of a Multidrug-Resistant Candida haemulonii Isolate from a Patient with Chronic Leg Ulcers in Israel.</title>
        <authorList>
            <person name="Chow N.A."/>
            <person name="Gade L."/>
            <person name="Batra D."/>
            <person name="Rowe L.A."/>
            <person name="Ben-Ami R."/>
            <person name="Loparev V.N."/>
            <person name="Litvintseva A.P."/>
        </authorList>
    </citation>
    <scope>NUCLEOTIDE SEQUENCE [LARGE SCALE GENOMIC DNA]</scope>
    <source>
        <strain evidence="11 12">B11899</strain>
    </source>
</reference>
<dbReference type="GO" id="GO:0005847">
    <property type="term" value="C:mRNA cleavage and polyadenylation specificity factor complex"/>
    <property type="evidence" value="ECO:0007669"/>
    <property type="project" value="TreeGrafter"/>
</dbReference>
<keyword evidence="2 8" id="KW-0853">WD repeat</keyword>
<feature type="repeat" description="WD" evidence="8">
    <location>
        <begin position="215"/>
        <end position="256"/>
    </location>
</feature>
<dbReference type="PROSITE" id="PS50082">
    <property type="entry name" value="WD_REPEATS_2"/>
    <property type="match status" value="4"/>
</dbReference>